<dbReference type="AlphaFoldDB" id="A0A1I1ST67"/>
<reference evidence="2" key="1">
    <citation type="submission" date="2016-10" db="EMBL/GenBank/DDBJ databases">
        <authorList>
            <person name="Varghese N."/>
            <person name="Submissions S."/>
        </authorList>
    </citation>
    <scope>NUCLEOTIDE SEQUENCE [LARGE SCALE GENOMIC DNA]</scope>
    <source>
        <strain evidence="2">ATCC 25963</strain>
    </source>
</reference>
<protein>
    <submittedName>
        <fullName evidence="1">Uncharacterized protein</fullName>
    </submittedName>
</protein>
<dbReference type="Proteomes" id="UP000199400">
    <property type="component" value="Unassembled WGS sequence"/>
</dbReference>
<gene>
    <name evidence="1" type="ORF">SAMN02745121_00245</name>
</gene>
<keyword evidence="2" id="KW-1185">Reference proteome</keyword>
<evidence type="ECO:0000313" key="2">
    <source>
        <dbReference type="Proteomes" id="UP000199400"/>
    </source>
</evidence>
<dbReference type="EMBL" id="FOMX01000002">
    <property type="protein sequence ID" value="SFD49521.1"/>
    <property type="molecule type" value="Genomic_DNA"/>
</dbReference>
<name>A0A1I1ST67_9BACT</name>
<evidence type="ECO:0000313" key="1">
    <source>
        <dbReference type="EMBL" id="SFD49521.1"/>
    </source>
</evidence>
<organism evidence="1 2">
    <name type="scientific">Nannocystis exedens</name>
    <dbReference type="NCBI Taxonomy" id="54"/>
    <lineage>
        <taxon>Bacteria</taxon>
        <taxon>Pseudomonadati</taxon>
        <taxon>Myxococcota</taxon>
        <taxon>Polyangia</taxon>
        <taxon>Nannocystales</taxon>
        <taxon>Nannocystaceae</taxon>
        <taxon>Nannocystis</taxon>
    </lineage>
</organism>
<accession>A0A1I1ST67</accession>
<sequence length="87" mass="9150">MSDAIGTAATDRGDVPRARAAYAAILERAERAAAADPGDADVQHELAMAWNEVGRGARRAGGQGAPSRTFRVVSRTGKTGRRFRPTA</sequence>
<proteinExistence type="predicted"/>